<name>A0A1G9QVS3_ALLAB</name>
<dbReference type="AlphaFoldDB" id="A0A1G9QVS3"/>
<reference evidence="2 3" key="1">
    <citation type="submission" date="2016-10" db="EMBL/GenBank/DDBJ databases">
        <authorList>
            <person name="de Groot N.N."/>
        </authorList>
    </citation>
    <scope>NUCLEOTIDE SEQUENCE [LARGE SCALE GENOMIC DNA]</scope>
    <source>
        <strain evidence="2 3">DSM 44149</strain>
    </source>
</reference>
<keyword evidence="1" id="KW-0812">Transmembrane</keyword>
<gene>
    <name evidence="2" type="ORF">SAMN04489726_0030</name>
</gene>
<organism evidence="2 3">
    <name type="scientific">Allokutzneria albata</name>
    <name type="common">Kibdelosporangium albatum</name>
    <dbReference type="NCBI Taxonomy" id="211114"/>
    <lineage>
        <taxon>Bacteria</taxon>
        <taxon>Bacillati</taxon>
        <taxon>Actinomycetota</taxon>
        <taxon>Actinomycetes</taxon>
        <taxon>Pseudonocardiales</taxon>
        <taxon>Pseudonocardiaceae</taxon>
        <taxon>Allokutzneria</taxon>
    </lineage>
</organism>
<evidence type="ECO:0000313" key="3">
    <source>
        <dbReference type="Proteomes" id="UP000183376"/>
    </source>
</evidence>
<feature type="transmembrane region" description="Helical" evidence="1">
    <location>
        <begin position="116"/>
        <end position="137"/>
    </location>
</feature>
<evidence type="ECO:0000256" key="1">
    <source>
        <dbReference type="SAM" id="Phobius"/>
    </source>
</evidence>
<sequence>MEQRRYVDGVKLYADQAGRRAGQLLADVAAVTVMVFAVIGATRLYENVLKLRMPGDKLTESGSVLRGVFAGAAEWAARIPLVGESLAKAFTPGVDAGDQLVAAGGRQIDAVEQTGLWLALVVVLLPLVLLLATWLPWRIRFIREASAAVALLRHGDARELLAARAIANLPLKHLSNADAVAWRNGELDALAERELVRLGLRPRRQ</sequence>
<accession>A0A1G9QVS3</accession>
<protein>
    <submittedName>
        <fullName evidence="2">Uncharacterized protein</fullName>
    </submittedName>
</protein>
<dbReference type="STRING" id="211114.SAMN04489726_0030"/>
<proteinExistence type="predicted"/>
<dbReference type="Proteomes" id="UP000183376">
    <property type="component" value="Chromosome I"/>
</dbReference>
<keyword evidence="3" id="KW-1185">Reference proteome</keyword>
<dbReference type="eggNOG" id="ENOG5032U4U">
    <property type="taxonomic scope" value="Bacteria"/>
</dbReference>
<dbReference type="EMBL" id="LT629701">
    <property type="protein sequence ID" value="SDM15043.1"/>
    <property type="molecule type" value="Genomic_DNA"/>
</dbReference>
<keyword evidence="1" id="KW-1133">Transmembrane helix</keyword>
<evidence type="ECO:0000313" key="2">
    <source>
        <dbReference type="EMBL" id="SDM15043.1"/>
    </source>
</evidence>
<keyword evidence="1" id="KW-0472">Membrane</keyword>
<feature type="transmembrane region" description="Helical" evidence="1">
    <location>
        <begin position="21"/>
        <end position="45"/>
    </location>
</feature>